<reference evidence="1" key="1">
    <citation type="journal article" date="2011" name="PLoS Biol.">
        <title>Gene gain and loss during evolution of obligate parasitism in the white rust pathogen of Arabidopsis thaliana.</title>
        <authorList>
            <person name="Kemen E."/>
            <person name="Gardiner A."/>
            <person name="Schultz-Larsen T."/>
            <person name="Kemen A.C."/>
            <person name="Balmuth A.L."/>
            <person name="Robert-Seilaniantz A."/>
            <person name="Bailey K."/>
            <person name="Holub E."/>
            <person name="Studholme D.J."/>
            <person name="Maclean D."/>
            <person name="Jones J.D."/>
        </authorList>
    </citation>
    <scope>NUCLEOTIDE SEQUENCE</scope>
</reference>
<name>F0W2Z7_9STRA</name>
<reference evidence="1" key="2">
    <citation type="submission" date="2011-02" db="EMBL/GenBank/DDBJ databases">
        <authorList>
            <person name="MacLean D."/>
        </authorList>
    </citation>
    <scope>NUCLEOTIDE SEQUENCE</scope>
</reference>
<evidence type="ECO:0000313" key="1">
    <source>
        <dbReference type="EMBL" id="CCA15434.1"/>
    </source>
</evidence>
<dbReference type="InterPro" id="IPR036397">
    <property type="entry name" value="RNaseH_sf"/>
</dbReference>
<organism evidence="1">
    <name type="scientific">Albugo laibachii Nc14</name>
    <dbReference type="NCBI Taxonomy" id="890382"/>
    <lineage>
        <taxon>Eukaryota</taxon>
        <taxon>Sar</taxon>
        <taxon>Stramenopiles</taxon>
        <taxon>Oomycota</taxon>
        <taxon>Peronosporomycetes</taxon>
        <taxon>Albuginales</taxon>
        <taxon>Albuginaceae</taxon>
        <taxon>Albugo</taxon>
    </lineage>
</organism>
<sequence>MPVLYENLLSSLMRRSGTLMVLMDFSTIGATSTLQHVRLSEDKQAEAQSCIAFFNKEHIELLDWPSKSSDVNPTENMWSIIRWKVYANEGQIDSVQALIVSLMDEWETIPKEFSRH</sequence>
<proteinExistence type="predicted"/>
<dbReference type="Gene3D" id="3.30.420.10">
    <property type="entry name" value="Ribonuclease H-like superfamily/Ribonuclease H"/>
    <property type="match status" value="1"/>
</dbReference>
<dbReference type="HOGENOM" id="CLU_2101457_0_0_1"/>
<gene>
    <name evidence="1" type="primary">AlNc14C11G1376</name>
    <name evidence="1" type="ORF">ALNC14_015770</name>
</gene>
<dbReference type="EMBL" id="FR824056">
    <property type="protein sequence ID" value="CCA15434.1"/>
    <property type="molecule type" value="Genomic_DNA"/>
</dbReference>
<accession>F0W2Z7</accession>
<dbReference type="GO" id="GO:0003676">
    <property type="term" value="F:nucleic acid binding"/>
    <property type="evidence" value="ECO:0007669"/>
    <property type="project" value="InterPro"/>
</dbReference>
<dbReference type="AlphaFoldDB" id="F0W2Z7"/>
<protein>
    <submittedName>
        <fullName evidence="1">AlNc14C11G1376 protein</fullName>
    </submittedName>
</protein>